<name>A0A2Z7A0G0_9LAMI</name>
<protein>
    <submittedName>
        <fullName evidence="1">Uncharacterized protein</fullName>
    </submittedName>
</protein>
<proteinExistence type="predicted"/>
<gene>
    <name evidence="1" type="ORF">F511_46616</name>
</gene>
<dbReference type="Proteomes" id="UP000250235">
    <property type="component" value="Unassembled WGS sequence"/>
</dbReference>
<dbReference type="EMBL" id="KV129508">
    <property type="protein sequence ID" value="KZT76360.1"/>
    <property type="molecule type" value="Genomic_DNA"/>
</dbReference>
<evidence type="ECO:0000313" key="2">
    <source>
        <dbReference type="Proteomes" id="UP000250235"/>
    </source>
</evidence>
<keyword evidence="2" id="KW-1185">Reference proteome</keyword>
<evidence type="ECO:0000313" key="1">
    <source>
        <dbReference type="EMBL" id="KZT76360.1"/>
    </source>
</evidence>
<organism evidence="1 2">
    <name type="scientific">Dorcoceras hygrometricum</name>
    <dbReference type="NCBI Taxonomy" id="472368"/>
    <lineage>
        <taxon>Eukaryota</taxon>
        <taxon>Viridiplantae</taxon>
        <taxon>Streptophyta</taxon>
        <taxon>Embryophyta</taxon>
        <taxon>Tracheophyta</taxon>
        <taxon>Spermatophyta</taxon>
        <taxon>Magnoliopsida</taxon>
        <taxon>eudicotyledons</taxon>
        <taxon>Gunneridae</taxon>
        <taxon>Pentapetalae</taxon>
        <taxon>asterids</taxon>
        <taxon>lamiids</taxon>
        <taxon>Lamiales</taxon>
        <taxon>Gesneriaceae</taxon>
        <taxon>Didymocarpoideae</taxon>
        <taxon>Trichosporeae</taxon>
        <taxon>Loxocarpinae</taxon>
        <taxon>Dorcoceras</taxon>
    </lineage>
</organism>
<sequence>MISALTKLQNSSLRTGVRVAYTQGLLCPSRLMIIQVVQYATPLLAYKYPGHCKMYDLLIPRGQTSSSPWDRPPHPPRTNLLIFR</sequence>
<reference evidence="1 2" key="1">
    <citation type="journal article" date="2015" name="Proc. Natl. Acad. Sci. U.S.A.">
        <title>The resurrection genome of Boea hygrometrica: A blueprint for survival of dehydration.</title>
        <authorList>
            <person name="Xiao L."/>
            <person name="Yang G."/>
            <person name="Zhang L."/>
            <person name="Yang X."/>
            <person name="Zhao S."/>
            <person name="Ji Z."/>
            <person name="Zhou Q."/>
            <person name="Hu M."/>
            <person name="Wang Y."/>
            <person name="Chen M."/>
            <person name="Xu Y."/>
            <person name="Jin H."/>
            <person name="Xiao X."/>
            <person name="Hu G."/>
            <person name="Bao F."/>
            <person name="Hu Y."/>
            <person name="Wan P."/>
            <person name="Li L."/>
            <person name="Deng X."/>
            <person name="Kuang T."/>
            <person name="Xiang C."/>
            <person name="Zhu J.K."/>
            <person name="Oliver M.J."/>
            <person name="He Y."/>
        </authorList>
    </citation>
    <scope>NUCLEOTIDE SEQUENCE [LARGE SCALE GENOMIC DNA]</scope>
    <source>
        <strain evidence="2">cv. XS01</strain>
    </source>
</reference>
<dbReference type="AlphaFoldDB" id="A0A2Z7A0G0"/>
<accession>A0A2Z7A0G0</accession>